<sequence>MSKPDTCSCSPTRKECMRNRAFTMPGQEPSKLRANRDRLRAMKQQRQKGRHARPRSLESSFPPQEFQDLPKTCVNFASMLGKAHELPNLF</sequence>
<dbReference type="AlphaFoldDB" id="A0AAV4C248"/>
<organism evidence="2 3">
    <name type="scientific">Plakobranchus ocellatus</name>
    <dbReference type="NCBI Taxonomy" id="259542"/>
    <lineage>
        <taxon>Eukaryota</taxon>
        <taxon>Metazoa</taxon>
        <taxon>Spiralia</taxon>
        <taxon>Lophotrochozoa</taxon>
        <taxon>Mollusca</taxon>
        <taxon>Gastropoda</taxon>
        <taxon>Heterobranchia</taxon>
        <taxon>Euthyneura</taxon>
        <taxon>Panpulmonata</taxon>
        <taxon>Sacoglossa</taxon>
        <taxon>Placobranchoidea</taxon>
        <taxon>Plakobranchidae</taxon>
        <taxon>Plakobranchus</taxon>
    </lineage>
</organism>
<reference evidence="2 3" key="1">
    <citation type="journal article" date="2021" name="Elife">
        <title>Chloroplast acquisition without the gene transfer in kleptoplastic sea slugs, Plakobranchus ocellatus.</title>
        <authorList>
            <person name="Maeda T."/>
            <person name="Takahashi S."/>
            <person name="Yoshida T."/>
            <person name="Shimamura S."/>
            <person name="Takaki Y."/>
            <person name="Nagai Y."/>
            <person name="Toyoda A."/>
            <person name="Suzuki Y."/>
            <person name="Arimoto A."/>
            <person name="Ishii H."/>
            <person name="Satoh N."/>
            <person name="Nishiyama T."/>
            <person name="Hasebe M."/>
            <person name="Maruyama T."/>
            <person name="Minagawa J."/>
            <person name="Obokata J."/>
            <person name="Shigenobu S."/>
        </authorList>
    </citation>
    <scope>NUCLEOTIDE SEQUENCE [LARGE SCALE GENOMIC DNA]</scope>
</reference>
<keyword evidence="3" id="KW-1185">Reference proteome</keyword>
<accession>A0AAV4C248</accession>
<name>A0AAV4C248_9GAST</name>
<protein>
    <submittedName>
        <fullName evidence="2">Uncharacterized protein</fullName>
    </submittedName>
</protein>
<evidence type="ECO:0000313" key="2">
    <source>
        <dbReference type="EMBL" id="GFO26740.1"/>
    </source>
</evidence>
<dbReference type="EMBL" id="BLXT01005858">
    <property type="protein sequence ID" value="GFO26740.1"/>
    <property type="molecule type" value="Genomic_DNA"/>
</dbReference>
<dbReference type="Proteomes" id="UP000735302">
    <property type="component" value="Unassembled WGS sequence"/>
</dbReference>
<gene>
    <name evidence="2" type="ORF">PoB_005324500</name>
</gene>
<feature type="compositionally biased region" description="Basic residues" evidence="1">
    <location>
        <begin position="41"/>
        <end position="54"/>
    </location>
</feature>
<evidence type="ECO:0000313" key="3">
    <source>
        <dbReference type="Proteomes" id="UP000735302"/>
    </source>
</evidence>
<comment type="caution">
    <text evidence="2">The sequence shown here is derived from an EMBL/GenBank/DDBJ whole genome shotgun (WGS) entry which is preliminary data.</text>
</comment>
<feature type="region of interest" description="Disordered" evidence="1">
    <location>
        <begin position="40"/>
        <end position="64"/>
    </location>
</feature>
<evidence type="ECO:0000256" key="1">
    <source>
        <dbReference type="SAM" id="MobiDB-lite"/>
    </source>
</evidence>
<proteinExistence type="predicted"/>